<proteinExistence type="predicted"/>
<feature type="domain" description="B box-type" evidence="11">
    <location>
        <begin position="76"/>
        <end position="105"/>
    </location>
</feature>
<keyword evidence="6" id="KW-0833">Ubl conjugation pathway</keyword>
<evidence type="ECO:0000313" key="13">
    <source>
        <dbReference type="Proteomes" id="UP000828390"/>
    </source>
</evidence>
<dbReference type="GO" id="GO:0016740">
    <property type="term" value="F:transferase activity"/>
    <property type="evidence" value="ECO:0007669"/>
    <property type="project" value="UniProtKB-KW"/>
</dbReference>
<sequence>MADTSSDVTYDYCCNACEEDNVNKEALFYCQQCSKGFCDKCIDNHKKLFKKHQPFGRKELNKWPVAKAAIDLLLNCQQHPDHRIELFCEDHKKLCCVLCLLHDHKQCNKIVQTAEKAKKMNKSDVQRLADTIVVEQHKLKNEIDTANECLQKLQEAYDRARTEIQIFRKKISDLLDQLERNTVQTLDTLLCKLREAIKTDIEKCSKLTEDFTSIQKTIKHVDCGRPNVQIFISNSKSTEMVLNVHTLLSKLSANRTVNINFRCNPDMEQFLSGLSDLGNVEGLNRGSEVCLSGEIVKCKEIMLYSVKLASDQKTCSITGICELPNGELIVVDNTNQNVKLLDMQFNVVANTVLQHSPSDMCSISPNEVAIASESGRTIQFLTVNNRHIVLGRTLQFKHDCHGIAHYKGSVFVTSGTTLCQYTLDGQLVKNIYEDTLYLNTEMDQASQPKKASSEPHPAAVAPIVPVPRPQEPEPTLLGATGYTPTSPSKGSTDGYQPKTPKSQPKTSTSAENATTAPSTPARFNVGEKVHTFAAGEKARVTNSLQNLKMLQNESCGWNEMMEKVVGQVGTVEEVDEDGDVVVAFDGDNTWTLNPEALTPCSDSDAESSLKQVYKCAVSPDGSRLYVTSHDHSKLFTLSTDGTVLSSLEDPTLRGPTGVHVSETRQLFVCGWGSHNVVQVDGKGGVVTLASKEDGLDRPESVYYSASSGSLIVGQSSDNILVFNSK</sequence>
<evidence type="ECO:0000259" key="11">
    <source>
        <dbReference type="PROSITE" id="PS50119"/>
    </source>
</evidence>
<dbReference type="Gene3D" id="3.30.160.60">
    <property type="entry name" value="Classic Zinc Finger"/>
    <property type="match status" value="1"/>
</dbReference>
<dbReference type="InterPro" id="IPR011042">
    <property type="entry name" value="6-blade_b-propeller_TolB-like"/>
</dbReference>
<dbReference type="PANTHER" id="PTHR25462:SF296">
    <property type="entry name" value="MEIOTIC P26, ISOFORM F"/>
    <property type="match status" value="1"/>
</dbReference>
<keyword evidence="3" id="KW-0479">Metal-binding</keyword>
<dbReference type="PROSITE" id="PS50119">
    <property type="entry name" value="ZF_BBOX"/>
    <property type="match status" value="2"/>
</dbReference>
<evidence type="ECO:0000256" key="10">
    <source>
        <dbReference type="SAM" id="MobiDB-lite"/>
    </source>
</evidence>
<keyword evidence="5 8" id="KW-0863">Zinc-finger</keyword>
<dbReference type="AlphaFoldDB" id="A0A9D4H005"/>
<evidence type="ECO:0000256" key="1">
    <source>
        <dbReference type="ARBA" id="ARBA00004906"/>
    </source>
</evidence>
<comment type="pathway">
    <text evidence="1">Protein modification; protein ubiquitination.</text>
</comment>
<dbReference type="InterPro" id="IPR000315">
    <property type="entry name" value="Znf_B-box"/>
</dbReference>
<feature type="region of interest" description="Disordered" evidence="10">
    <location>
        <begin position="443"/>
        <end position="521"/>
    </location>
</feature>
<evidence type="ECO:0000256" key="6">
    <source>
        <dbReference type="ARBA" id="ARBA00022786"/>
    </source>
</evidence>
<evidence type="ECO:0000256" key="7">
    <source>
        <dbReference type="ARBA" id="ARBA00022833"/>
    </source>
</evidence>
<dbReference type="SUPFAM" id="SSF57845">
    <property type="entry name" value="B-box zinc-binding domain"/>
    <property type="match status" value="1"/>
</dbReference>
<keyword evidence="9" id="KW-0175">Coiled coil</keyword>
<dbReference type="OrthoDB" id="6108862at2759"/>
<evidence type="ECO:0000256" key="5">
    <source>
        <dbReference type="ARBA" id="ARBA00022771"/>
    </source>
</evidence>
<dbReference type="InterPro" id="IPR040847">
    <property type="entry name" value="SH3_15"/>
</dbReference>
<dbReference type="SUPFAM" id="SSF63829">
    <property type="entry name" value="Calcium-dependent phosphotriesterase"/>
    <property type="match status" value="1"/>
</dbReference>
<feature type="coiled-coil region" evidence="9">
    <location>
        <begin position="136"/>
        <end position="177"/>
    </location>
</feature>
<accession>A0A9D4H005</accession>
<keyword evidence="4" id="KW-0677">Repeat</keyword>
<dbReference type="Gene3D" id="2.120.10.30">
    <property type="entry name" value="TolB, C-terminal domain"/>
    <property type="match status" value="1"/>
</dbReference>
<dbReference type="PANTHER" id="PTHR25462">
    <property type="entry name" value="BONUS, ISOFORM C-RELATED"/>
    <property type="match status" value="1"/>
</dbReference>
<dbReference type="Pfam" id="PF18346">
    <property type="entry name" value="SH3_15"/>
    <property type="match status" value="1"/>
</dbReference>
<evidence type="ECO:0000256" key="2">
    <source>
        <dbReference type="ARBA" id="ARBA00022679"/>
    </source>
</evidence>
<keyword evidence="13" id="KW-1185">Reference proteome</keyword>
<evidence type="ECO:0000256" key="4">
    <source>
        <dbReference type="ARBA" id="ARBA00022737"/>
    </source>
</evidence>
<keyword evidence="7" id="KW-0862">Zinc</keyword>
<name>A0A9D4H005_DREPO</name>
<gene>
    <name evidence="12" type="ORF">DPMN_128706</name>
</gene>
<dbReference type="CDD" id="cd19776">
    <property type="entry name" value="Bbox2_TRIM25_C-IV"/>
    <property type="match status" value="1"/>
</dbReference>
<comment type="caution">
    <text evidence="12">The sequence shown here is derived from an EMBL/GenBank/DDBJ whole genome shotgun (WGS) entry which is preliminary data.</text>
</comment>
<dbReference type="EMBL" id="JAIWYP010000005">
    <property type="protein sequence ID" value="KAH3826794.1"/>
    <property type="molecule type" value="Genomic_DNA"/>
</dbReference>
<keyword evidence="2" id="KW-0808">Transferase</keyword>
<evidence type="ECO:0000313" key="12">
    <source>
        <dbReference type="EMBL" id="KAH3826794.1"/>
    </source>
</evidence>
<reference evidence="12" key="1">
    <citation type="journal article" date="2019" name="bioRxiv">
        <title>The Genome of the Zebra Mussel, Dreissena polymorpha: A Resource for Invasive Species Research.</title>
        <authorList>
            <person name="McCartney M.A."/>
            <person name="Auch B."/>
            <person name="Kono T."/>
            <person name="Mallez S."/>
            <person name="Zhang Y."/>
            <person name="Obille A."/>
            <person name="Becker A."/>
            <person name="Abrahante J.E."/>
            <person name="Garbe J."/>
            <person name="Badalamenti J.P."/>
            <person name="Herman A."/>
            <person name="Mangelson H."/>
            <person name="Liachko I."/>
            <person name="Sullivan S."/>
            <person name="Sone E.D."/>
            <person name="Koren S."/>
            <person name="Silverstein K.A.T."/>
            <person name="Beckman K.B."/>
            <person name="Gohl D.M."/>
        </authorList>
    </citation>
    <scope>NUCLEOTIDE SEQUENCE</scope>
    <source>
        <strain evidence="12">Duluth1</strain>
        <tissue evidence="12">Whole animal</tissue>
    </source>
</reference>
<feature type="compositionally biased region" description="Polar residues" evidence="10">
    <location>
        <begin position="482"/>
        <end position="518"/>
    </location>
</feature>
<evidence type="ECO:0000256" key="9">
    <source>
        <dbReference type="SAM" id="Coils"/>
    </source>
</evidence>
<dbReference type="GO" id="GO:0008270">
    <property type="term" value="F:zinc ion binding"/>
    <property type="evidence" value="ECO:0007669"/>
    <property type="project" value="UniProtKB-KW"/>
</dbReference>
<evidence type="ECO:0000256" key="8">
    <source>
        <dbReference type="PROSITE-ProRule" id="PRU00024"/>
    </source>
</evidence>
<feature type="domain" description="B box-type" evidence="11">
    <location>
        <begin position="17"/>
        <end position="53"/>
    </location>
</feature>
<reference evidence="12" key="2">
    <citation type="submission" date="2020-11" db="EMBL/GenBank/DDBJ databases">
        <authorList>
            <person name="McCartney M.A."/>
            <person name="Auch B."/>
            <person name="Kono T."/>
            <person name="Mallez S."/>
            <person name="Becker A."/>
            <person name="Gohl D.M."/>
            <person name="Silverstein K.A.T."/>
            <person name="Koren S."/>
            <person name="Bechman K.B."/>
            <person name="Herman A."/>
            <person name="Abrahante J.E."/>
            <person name="Garbe J."/>
        </authorList>
    </citation>
    <scope>NUCLEOTIDE SEQUENCE</scope>
    <source>
        <strain evidence="12">Duluth1</strain>
        <tissue evidence="12">Whole animal</tissue>
    </source>
</reference>
<dbReference type="Proteomes" id="UP000828390">
    <property type="component" value="Unassembled WGS sequence"/>
</dbReference>
<protein>
    <recommendedName>
        <fullName evidence="11">B box-type domain-containing protein</fullName>
    </recommendedName>
</protein>
<evidence type="ECO:0000256" key="3">
    <source>
        <dbReference type="ARBA" id="ARBA00022723"/>
    </source>
</evidence>
<organism evidence="12 13">
    <name type="scientific">Dreissena polymorpha</name>
    <name type="common">Zebra mussel</name>
    <name type="synonym">Mytilus polymorpha</name>
    <dbReference type="NCBI Taxonomy" id="45954"/>
    <lineage>
        <taxon>Eukaryota</taxon>
        <taxon>Metazoa</taxon>
        <taxon>Spiralia</taxon>
        <taxon>Lophotrochozoa</taxon>
        <taxon>Mollusca</taxon>
        <taxon>Bivalvia</taxon>
        <taxon>Autobranchia</taxon>
        <taxon>Heteroconchia</taxon>
        <taxon>Euheterodonta</taxon>
        <taxon>Imparidentia</taxon>
        <taxon>Neoheterodontei</taxon>
        <taxon>Myida</taxon>
        <taxon>Dreissenoidea</taxon>
        <taxon>Dreissenidae</taxon>
        <taxon>Dreissena</taxon>
    </lineage>
</organism>
<dbReference type="InterPro" id="IPR047153">
    <property type="entry name" value="TRIM45/56/19-like"/>
</dbReference>